<organism evidence="1 2">
    <name type="scientific">Eretmocerus hayati</name>
    <dbReference type="NCBI Taxonomy" id="131215"/>
    <lineage>
        <taxon>Eukaryota</taxon>
        <taxon>Metazoa</taxon>
        <taxon>Ecdysozoa</taxon>
        <taxon>Arthropoda</taxon>
        <taxon>Hexapoda</taxon>
        <taxon>Insecta</taxon>
        <taxon>Pterygota</taxon>
        <taxon>Neoptera</taxon>
        <taxon>Endopterygota</taxon>
        <taxon>Hymenoptera</taxon>
        <taxon>Apocrita</taxon>
        <taxon>Proctotrupomorpha</taxon>
        <taxon>Chalcidoidea</taxon>
        <taxon>Aphelinidae</taxon>
        <taxon>Aphelininae</taxon>
        <taxon>Eretmocerus</taxon>
    </lineage>
</organism>
<name>A0ACC2NBF6_9HYME</name>
<accession>A0ACC2NBF6</accession>
<gene>
    <name evidence="1" type="ORF">QAD02_009941</name>
</gene>
<evidence type="ECO:0000313" key="2">
    <source>
        <dbReference type="Proteomes" id="UP001239111"/>
    </source>
</evidence>
<reference evidence="1" key="1">
    <citation type="submission" date="2023-04" db="EMBL/GenBank/DDBJ databases">
        <title>A chromosome-level genome assembly of the parasitoid wasp Eretmocerus hayati.</title>
        <authorList>
            <person name="Zhong Y."/>
            <person name="Liu S."/>
            <person name="Liu Y."/>
        </authorList>
    </citation>
    <scope>NUCLEOTIDE SEQUENCE</scope>
    <source>
        <strain evidence="1">ZJU_SS_LIU_2023</strain>
    </source>
</reference>
<keyword evidence="2" id="KW-1185">Reference proteome</keyword>
<dbReference type="Proteomes" id="UP001239111">
    <property type="component" value="Chromosome 4"/>
</dbReference>
<comment type="caution">
    <text evidence="1">The sequence shown here is derived from an EMBL/GenBank/DDBJ whole genome shotgun (WGS) entry which is preliminary data.</text>
</comment>
<proteinExistence type="predicted"/>
<sequence>MPWLGKNLSILLIVFLSVEIPQVNHAFRVRDSSTTTDTCQSGKCSPSSSSLPSSWPTIPTTRARRGFEPVSSRGTFVKGPSVELLNHEIGEDGRILTKSKDLPRVANKLNKVNDVESFGNKNTKSPSSDANEDEDDEIIQIEVEEDEIIARDDSGEDSVEVKRESEKARQAKESEARKKKEEEKRRQEELEDKKRKEDEARKKEEVRRQKEEAERLLREEAELRLKEELEKRLKEEKEAEERRLREEEQRRKKEEEAEKLRQEAERKEREENERKKREEEERKKREEEERKKREEIERKKREEIEKKKREEEEQKKRQEEEKKKQEEEKRKQEEMERRAREVEEKRRRDEEERKRQEEKKKQEEERRRLEEEKKKLEEEKKKLEDEKRKQEEEKKKREEEERKRVEEERRKKEEEDKKRLDEEMKKKREKQETEQRKREEKKKSEEEKRRKDQERKKSEKQRQETEEQKKRERESKEGEKQLELQKTEVKKILGNEDIETVRDKEEDKIRVERLKLEAKERKEREEWEKKKRLKKDGDDGEDAEENEESLPRRGLDSDQSKPTKKPAPVKGSEDEVQNMKSPPSKVISKDSSTNTPKRKENSKTLMNLADFNDMILSMPTFVPNFTAVQDPMCQKHGKIFLRQLRGFKLWALQMLDSSAKIPAGLLRGNVNQLGDFDQCLGVKARVKVEGKAVKVQGKYCLASMDLYAAHSAAKFPINLMQSRGLIRGTMRDPGHFVPKFTTVNWALCLPAACSAKDARRSIENAVNAYNVTAGIKFVIDVDPKMCYVQQTSQSYSKETIGVLYFYAFFICLALIATLRDFVSTPEQKGSYSERIIMAFSFKRTLKALFGSKETSASDIECIHGIRSLSTIALYVAHKLIPTSRIPYANRVSLTELAGNPLSLILRASLFYTDSFLLLSGVLTAYNMARELKSRDEIRWFCRLIARYMRLTPALLAVVFWYAFVMEHTGSGPQWNSVVKANADICKENSWINLLYVQNFFPFEEMCATHTHQLALDMQLSLLAPAVVFFLQIKPILGIIIVFFLLQVSATLRYFATSNNNLSLIIFHGMTVKHLYKTANLTYTLPLHRATPYLFGVCLGVLLHYIGRNAKIHKIFSWIGWSAALASGFWVIFSPWRAARRDYTYNVEDATHYAVISPVLTAFTLCWAIFACFTNSQGVINRLLSSYWMVVFSRLSYSIYLLQFIVFFYNVGSTRYSSEFQIMKAFDPTEAFTVFSASIVLTLLFDIPMQEVKQVIMECSDTLTTATNTTTSSEKVPSEQVNGYQPSNHRGPDNHVNESRIKQPPTREPTYTESEDEPGGWNWNRGTFTRSEPRELDDLERRYSRSSRYYPDSRRHSGRSEIGYDDWLGSNGGGSRRSSRSEDYFGDERNGRMDYGVEEGYLHPRERYFAPGIFATRSPLRDLDAPVYRRSVSRERGMSREREIAAREAYSKRPLITISRDDDYPPPTSAPAPLRSPRSSVPRFTEPSMLQRSLSSESESDLLHPNNSTRRNHHTPTLSPRRDSVEPRIADEDEWEEEIRLHRNRFNYSSPQDLNHTNSDQINLNEDHQPPRRRSSAEGKLALLRERPGNMELWTVSKIQLGSSQEPDDDEYFDRDEEMYLQQRREYREQGPPLREEPEEEEEERLMGSSRLGVHENGVRTSSSLPTSFDEQEEEDEGREKEQQQQRDFGAQLRRITVQDLSKIPNDGDVPADSCWNKLDARAGLFKRESIIRSQASEEEPEYLIPERPKLVEQEQEHPFKKAWQMQKSRSEEEGSNAFTVKELRPSSLTLEKQSEEPEELNGHDKEEPNDTNNETSNNKDVEKDADMNKNNQDEAGDAEKLPEEEEADVTCDVTLVWQARSQDGSIRSMSRNSRSEANSSAASSSSRLEARDNEMIELLDEGNVEQRYGRRRQSDDESWTWTENDT</sequence>
<dbReference type="EMBL" id="CM056744">
    <property type="protein sequence ID" value="KAJ8668278.1"/>
    <property type="molecule type" value="Genomic_DNA"/>
</dbReference>
<protein>
    <submittedName>
        <fullName evidence="1">Uncharacterized protein</fullName>
    </submittedName>
</protein>
<evidence type="ECO:0000313" key="1">
    <source>
        <dbReference type="EMBL" id="KAJ8668278.1"/>
    </source>
</evidence>